<accession>A0A392WDJ8</accession>
<name>A0A392WDJ8_9FABA</name>
<feature type="compositionally biased region" description="Gly residues" evidence="1">
    <location>
        <begin position="1"/>
        <end position="10"/>
    </location>
</feature>
<protein>
    <submittedName>
        <fullName evidence="2">Uncharacterized protein</fullName>
    </submittedName>
</protein>
<keyword evidence="3" id="KW-1185">Reference proteome</keyword>
<evidence type="ECO:0000313" key="3">
    <source>
        <dbReference type="Proteomes" id="UP000265520"/>
    </source>
</evidence>
<organism evidence="2 3">
    <name type="scientific">Trifolium medium</name>
    <dbReference type="NCBI Taxonomy" id="97028"/>
    <lineage>
        <taxon>Eukaryota</taxon>
        <taxon>Viridiplantae</taxon>
        <taxon>Streptophyta</taxon>
        <taxon>Embryophyta</taxon>
        <taxon>Tracheophyta</taxon>
        <taxon>Spermatophyta</taxon>
        <taxon>Magnoliopsida</taxon>
        <taxon>eudicotyledons</taxon>
        <taxon>Gunneridae</taxon>
        <taxon>Pentapetalae</taxon>
        <taxon>rosids</taxon>
        <taxon>fabids</taxon>
        <taxon>Fabales</taxon>
        <taxon>Fabaceae</taxon>
        <taxon>Papilionoideae</taxon>
        <taxon>50 kb inversion clade</taxon>
        <taxon>NPAAA clade</taxon>
        <taxon>Hologalegina</taxon>
        <taxon>IRL clade</taxon>
        <taxon>Trifolieae</taxon>
        <taxon>Trifolium</taxon>
    </lineage>
</organism>
<feature type="compositionally biased region" description="Basic and acidic residues" evidence="1">
    <location>
        <begin position="19"/>
        <end position="28"/>
    </location>
</feature>
<reference evidence="2 3" key="1">
    <citation type="journal article" date="2018" name="Front. Plant Sci.">
        <title>Red Clover (Trifolium pratense) and Zigzag Clover (T. medium) - A Picture of Genomic Similarities and Differences.</title>
        <authorList>
            <person name="Dluhosova J."/>
            <person name="Istvanek J."/>
            <person name="Nedelnik J."/>
            <person name="Repkova J."/>
        </authorList>
    </citation>
    <scope>NUCLEOTIDE SEQUENCE [LARGE SCALE GENOMIC DNA]</scope>
    <source>
        <strain evidence="3">cv. 10/8</strain>
        <tissue evidence="2">Leaf</tissue>
    </source>
</reference>
<feature type="region of interest" description="Disordered" evidence="1">
    <location>
        <begin position="1"/>
        <end position="37"/>
    </location>
</feature>
<proteinExistence type="predicted"/>
<evidence type="ECO:0000256" key="1">
    <source>
        <dbReference type="SAM" id="MobiDB-lite"/>
    </source>
</evidence>
<feature type="non-terminal residue" evidence="2">
    <location>
        <position position="1"/>
    </location>
</feature>
<dbReference type="EMBL" id="LXQA011465652">
    <property type="protein sequence ID" value="MCI98156.1"/>
    <property type="molecule type" value="Genomic_DNA"/>
</dbReference>
<comment type="caution">
    <text evidence="2">The sequence shown here is derived from an EMBL/GenBank/DDBJ whole genome shotgun (WGS) entry which is preliminary data.</text>
</comment>
<dbReference type="Proteomes" id="UP000265520">
    <property type="component" value="Unassembled WGS sequence"/>
</dbReference>
<evidence type="ECO:0000313" key="2">
    <source>
        <dbReference type="EMBL" id="MCI98156.1"/>
    </source>
</evidence>
<sequence length="37" mass="3649">NTGIESGGRGFTSAKGSKGAKDIDKGDQDGPTQTPIG</sequence>
<dbReference type="AlphaFoldDB" id="A0A392WDJ8"/>